<evidence type="ECO:0000313" key="2">
    <source>
        <dbReference type="Proteomes" id="UP000245207"/>
    </source>
</evidence>
<dbReference type="EMBL" id="PKPP01004914">
    <property type="protein sequence ID" value="PWA62228.1"/>
    <property type="molecule type" value="Genomic_DNA"/>
</dbReference>
<keyword evidence="1" id="KW-0808">Transferase</keyword>
<proteinExistence type="predicted"/>
<dbReference type="PANTHER" id="PTHR33116:SF84">
    <property type="entry name" value="RNA-DIRECTED DNA POLYMERASE"/>
    <property type="match status" value="1"/>
</dbReference>
<keyword evidence="1" id="KW-0548">Nucleotidyltransferase</keyword>
<sequence>MQESEDLEHLFFNCEFSRGVWDKIKNKAGIHVNDNKLGEIVLSLANGKNGNNIGSVVKRLCFATSVYSIWFERNNRIFRDEKKEAEDVVKTILDTVKLKLMCLKVKDSGAVRLIERTWDVICKK</sequence>
<dbReference type="OrthoDB" id="1938430at2759"/>
<evidence type="ECO:0000313" key="1">
    <source>
        <dbReference type="EMBL" id="PWA62228.1"/>
    </source>
</evidence>
<gene>
    <name evidence="1" type="ORF">CTI12_AA302310</name>
</gene>
<name>A0A2U1MLV5_ARTAN</name>
<organism evidence="1 2">
    <name type="scientific">Artemisia annua</name>
    <name type="common">Sweet wormwood</name>
    <dbReference type="NCBI Taxonomy" id="35608"/>
    <lineage>
        <taxon>Eukaryota</taxon>
        <taxon>Viridiplantae</taxon>
        <taxon>Streptophyta</taxon>
        <taxon>Embryophyta</taxon>
        <taxon>Tracheophyta</taxon>
        <taxon>Spermatophyta</taxon>
        <taxon>Magnoliopsida</taxon>
        <taxon>eudicotyledons</taxon>
        <taxon>Gunneridae</taxon>
        <taxon>Pentapetalae</taxon>
        <taxon>asterids</taxon>
        <taxon>campanulids</taxon>
        <taxon>Asterales</taxon>
        <taxon>Asteraceae</taxon>
        <taxon>Asteroideae</taxon>
        <taxon>Anthemideae</taxon>
        <taxon>Artemisiinae</taxon>
        <taxon>Artemisia</taxon>
    </lineage>
</organism>
<keyword evidence="1" id="KW-0695">RNA-directed DNA polymerase</keyword>
<protein>
    <submittedName>
        <fullName evidence="1">RNA-directed DNA polymerase, eukaryota, Reverse transcriptase zinc-binding domain protein</fullName>
    </submittedName>
</protein>
<keyword evidence="2" id="KW-1185">Reference proteome</keyword>
<reference evidence="1 2" key="1">
    <citation type="journal article" date="2018" name="Mol. Plant">
        <title>The genome of Artemisia annua provides insight into the evolution of Asteraceae family and artemisinin biosynthesis.</title>
        <authorList>
            <person name="Shen Q."/>
            <person name="Zhang L."/>
            <person name="Liao Z."/>
            <person name="Wang S."/>
            <person name="Yan T."/>
            <person name="Shi P."/>
            <person name="Liu M."/>
            <person name="Fu X."/>
            <person name="Pan Q."/>
            <person name="Wang Y."/>
            <person name="Lv Z."/>
            <person name="Lu X."/>
            <person name="Zhang F."/>
            <person name="Jiang W."/>
            <person name="Ma Y."/>
            <person name="Chen M."/>
            <person name="Hao X."/>
            <person name="Li L."/>
            <person name="Tang Y."/>
            <person name="Lv G."/>
            <person name="Zhou Y."/>
            <person name="Sun X."/>
            <person name="Brodelius P.E."/>
            <person name="Rose J.K.C."/>
            <person name="Tang K."/>
        </authorList>
    </citation>
    <scope>NUCLEOTIDE SEQUENCE [LARGE SCALE GENOMIC DNA]</scope>
    <source>
        <strain evidence="2">cv. Huhao1</strain>
        <tissue evidence="1">Leaf</tissue>
    </source>
</reference>
<dbReference type="AlphaFoldDB" id="A0A2U1MLV5"/>
<comment type="caution">
    <text evidence="1">The sequence shown here is derived from an EMBL/GenBank/DDBJ whole genome shotgun (WGS) entry which is preliminary data.</text>
</comment>
<accession>A0A2U1MLV5</accession>
<dbReference type="GO" id="GO:0003964">
    <property type="term" value="F:RNA-directed DNA polymerase activity"/>
    <property type="evidence" value="ECO:0007669"/>
    <property type="project" value="UniProtKB-KW"/>
</dbReference>
<dbReference type="STRING" id="35608.A0A2U1MLV5"/>
<dbReference type="Proteomes" id="UP000245207">
    <property type="component" value="Unassembled WGS sequence"/>
</dbReference>
<dbReference type="PANTHER" id="PTHR33116">
    <property type="entry name" value="REVERSE TRANSCRIPTASE ZINC-BINDING DOMAIN-CONTAINING PROTEIN-RELATED-RELATED"/>
    <property type="match status" value="1"/>
</dbReference>